<keyword evidence="6" id="KW-1185">Reference proteome</keyword>
<feature type="chain" id="PRO_5044542113" evidence="1">
    <location>
        <begin position="21"/>
        <end position="164"/>
    </location>
</feature>
<comment type="caution">
    <text evidence="2">The sequence shown here is derived from an EMBL/GenBank/DDBJ whole genome shotgun (WGS) entry which is preliminary data.</text>
</comment>
<reference evidence="4" key="3">
    <citation type="submission" date="2022-11" db="EMBL/GenBank/DDBJ databases">
        <title>blaNDM-1 and qnrB1 co-producing ST413 Enterobacter.</title>
        <authorList>
            <person name="Halder G."/>
            <person name="Chaudhuri B."/>
            <person name="Dutta S."/>
        </authorList>
    </citation>
    <scope>NUCLEOTIDE SEQUENCE</scope>
    <source>
        <strain evidence="4">PEER684</strain>
    </source>
</reference>
<dbReference type="Proteomes" id="UP000033352">
    <property type="component" value="Unassembled WGS sequence"/>
</dbReference>
<protein>
    <submittedName>
        <fullName evidence="3">SH3 domain-containing protein</fullName>
    </submittedName>
</protein>
<dbReference type="OrthoDB" id="6546251at2"/>
<sequence>MKMRVLFSLLFVMAVAGCKAPQKPVINDDTIETSQVNGVTLTHRHAVTPPTEFTPVNAPYRAMYPASLMSRPDFGGKVIRTLDTGKTYVVLGQVEHYWMALADEGNDQLIGYVPMRAVIKADQYEAAVRKQAIRPKVRKKATCVDVDGNSKACKDSANGTWILN</sequence>
<dbReference type="PATRIC" id="fig|1619248.3.peg.1161"/>
<name>A0A0F1B2C1_9ENTR</name>
<dbReference type="EMBL" id="JAHLTI010000001">
    <property type="protein sequence ID" value="MBU5922670.1"/>
    <property type="molecule type" value="Genomic_DNA"/>
</dbReference>
<accession>A0A0F1B2C1</accession>
<evidence type="ECO:0000256" key="1">
    <source>
        <dbReference type="SAM" id="SignalP"/>
    </source>
</evidence>
<dbReference type="GeneID" id="72832478"/>
<dbReference type="PROSITE" id="PS51257">
    <property type="entry name" value="PROKAR_LIPOPROTEIN"/>
    <property type="match status" value="1"/>
</dbReference>
<dbReference type="Proteomes" id="UP001185068">
    <property type="component" value="Unassembled WGS sequence"/>
</dbReference>
<keyword evidence="1" id="KW-0732">Signal</keyword>
<feature type="signal peptide" evidence="1">
    <location>
        <begin position="1"/>
        <end position="20"/>
    </location>
</feature>
<evidence type="ECO:0000313" key="4">
    <source>
        <dbReference type="EMBL" id="MDR9946411.1"/>
    </source>
</evidence>
<evidence type="ECO:0000313" key="2">
    <source>
        <dbReference type="EMBL" id="KJN27469.1"/>
    </source>
</evidence>
<dbReference type="RefSeq" id="WP_025756852.1">
    <property type="nucleotide sequence ID" value="NZ_CABMND010000008.1"/>
</dbReference>
<dbReference type="EMBL" id="JALLIR010000001">
    <property type="protein sequence ID" value="MDR9946411.1"/>
    <property type="molecule type" value="Genomic_DNA"/>
</dbReference>
<dbReference type="EMBL" id="JZYX01000018">
    <property type="protein sequence ID" value="KJN27469.1"/>
    <property type="molecule type" value="Genomic_DNA"/>
</dbReference>
<dbReference type="AlphaFoldDB" id="A0A0F1B2C1"/>
<proteinExistence type="predicted"/>
<reference evidence="3 6" key="2">
    <citation type="submission" date="2021-06" db="EMBL/GenBank/DDBJ databases">
        <authorList>
            <person name="Stanton E."/>
        </authorList>
    </citation>
    <scope>NUCLEOTIDE SEQUENCE [LARGE SCALE GENOMIC DNA]</scope>
    <source>
        <strain evidence="3 6">2021EL-00146</strain>
    </source>
</reference>
<evidence type="ECO:0000313" key="6">
    <source>
        <dbReference type="Proteomes" id="UP000787201"/>
    </source>
</evidence>
<evidence type="ECO:0000313" key="3">
    <source>
        <dbReference type="EMBL" id="MBU5922670.1"/>
    </source>
</evidence>
<evidence type="ECO:0000313" key="5">
    <source>
        <dbReference type="Proteomes" id="UP000033352"/>
    </source>
</evidence>
<reference evidence="2 5" key="1">
    <citation type="submission" date="2015-03" db="EMBL/GenBank/DDBJ databases">
        <authorList>
            <person name="McCorrison J."/>
            <person name="Sanka R."/>
            <person name="Adams M."/>
            <person name="Brinkac L."/>
            <person name="Nierman W."/>
            <person name="Sutton G."/>
            <person name="Nelson K."/>
            <person name="Kiedrowski L."/>
            <person name="Guerrero D."/>
            <person name="Bonomo R."/>
        </authorList>
    </citation>
    <scope>NUCLEOTIDE SEQUENCE [LARGE SCALE GENOMIC DNA]</scope>
    <source>
        <strain evidence="2 5">35699</strain>
    </source>
</reference>
<gene>
    <name evidence="3" type="ORF">KQV47_00495</name>
    <name evidence="4" type="ORF">MX989_10005</name>
    <name evidence="2" type="ORF">SS37_10425</name>
</gene>
<dbReference type="Proteomes" id="UP000787201">
    <property type="component" value="Unassembled WGS sequence"/>
</dbReference>
<organism evidence="2 5">
    <name type="scientific">Enterobacter sichuanensis</name>
    <dbReference type="NCBI Taxonomy" id="2071710"/>
    <lineage>
        <taxon>Bacteria</taxon>
        <taxon>Pseudomonadati</taxon>
        <taxon>Pseudomonadota</taxon>
        <taxon>Gammaproteobacteria</taxon>
        <taxon>Enterobacterales</taxon>
        <taxon>Enterobacteriaceae</taxon>
        <taxon>Enterobacter</taxon>
        <taxon>Enterobacter cloacae complex</taxon>
    </lineage>
</organism>